<dbReference type="Proteomes" id="UP000174145">
    <property type="component" value="Segment"/>
</dbReference>
<evidence type="ECO:0000313" key="2">
    <source>
        <dbReference type="Proteomes" id="UP000174145"/>
    </source>
</evidence>
<keyword evidence="2" id="KW-1185">Reference proteome</keyword>
<dbReference type="EMBL" id="AP013055">
    <property type="protein sequence ID" value="BAO49469.1"/>
    <property type="molecule type" value="Genomic_DNA"/>
</dbReference>
<dbReference type="KEGG" id="vg:18263538"/>
<dbReference type="RefSeq" id="YP_009001582.1">
    <property type="nucleotide sequence ID" value="NC_023426.1"/>
</dbReference>
<organism evidence="1 2">
    <name type="scientific">Alphaentomopoxvirus acuprea</name>
    <dbReference type="NCBI Taxonomy" id="62099"/>
    <lineage>
        <taxon>Viruses</taxon>
        <taxon>Varidnaviria</taxon>
        <taxon>Bamfordvirae</taxon>
        <taxon>Nucleocytoviricota</taxon>
        <taxon>Pokkesviricetes</taxon>
        <taxon>Chitovirales</taxon>
        <taxon>Poxviridae</taxon>
        <taxon>Entomopoxvirinae</taxon>
        <taxon>Alphaentomopoxvirus</taxon>
    </lineage>
</organism>
<proteinExistence type="predicted"/>
<protein>
    <submittedName>
        <fullName evidence="1">FEN1-like nuclease</fullName>
    </submittedName>
</protein>
<reference evidence="1 2" key="1">
    <citation type="journal article" date="2014" name="Virology">
        <title>The complete genome sequence of the Alphaentomopoxvirus Anomala cuprea entomopoxvirus, including its terminal hairpin loop sequences, suggests a potentially unique mode of apoptosis inhibition and mode of DNA replication.</title>
        <authorList>
            <person name="Mitsuhashi W."/>
            <person name="Miyamoto K."/>
            <person name="Wada S."/>
        </authorList>
    </citation>
    <scope>NUCLEOTIDE SEQUENCE [LARGE SCALE GENOMIC DNA]</scope>
    <source>
        <strain evidence="1">CV6M</strain>
    </source>
</reference>
<sequence length="425" mass="50478">MGIYNLKTNLESIESLKKVDEYSLEKLKDYIKYNYIFLDFNCLFYTYAHVSISDADLYNKLLKALNYLLKYISNKNKLYIFYDSGYIKKKVKENEKRKIHSTSYYDNLKQKIIKDNNMNNDFKIKVIEPMILCVSMDNKSTQTLESSKNYNDIGNVYYECTTDNNSVSTQIIIRESIQYYIYEDDLVYSECSVLTKTYNIEYYKNCDENLIQKKIYSIQFNLESNKKTNALKQILHILKENKFNLLTEKNIDAEVYMIKKAVELYNTEKEWPIFHTKDQDVIALLVFNSPCDTYILFNDSKYKISIHDITKKIVLLNLIFNYSDYFGGINGYSLDINKCKQIISNKEFIEFIIDYYSIEDIKKICSLAINITKNKSIKLTNVNTEVITKYLNEIILYLHFDGEFYKTTYNNSIKLYDFINYLRDS</sequence>
<name>W6JPL1_9POXV</name>
<accession>W6JPL1</accession>
<evidence type="ECO:0000313" key="1">
    <source>
        <dbReference type="EMBL" id="BAO49469.1"/>
    </source>
</evidence>
<dbReference type="OrthoDB" id="8937at10239"/>
<dbReference type="InterPro" id="IPR007678">
    <property type="entry name" value="Poxvirus_G5"/>
</dbReference>
<dbReference type="GeneID" id="18263538"/>
<dbReference type="Pfam" id="PF04599">
    <property type="entry name" value="Pox_G5"/>
    <property type="match status" value="2"/>
</dbReference>